<evidence type="ECO:0000313" key="1">
    <source>
        <dbReference type="EMBL" id="KAG1313404.1"/>
    </source>
</evidence>
<name>A0A9P6XGG9_RHIOR</name>
<comment type="caution">
    <text evidence="1">The sequence shown here is derived from an EMBL/GenBank/DDBJ whole genome shotgun (WGS) entry which is preliminary data.</text>
</comment>
<reference evidence="1" key="1">
    <citation type="journal article" date="2020" name="Microb. Genom.">
        <title>Genetic diversity of clinical and environmental Mucorales isolates obtained from an investigation of mucormycosis cases among solid organ transplant recipients.</title>
        <authorList>
            <person name="Nguyen M.H."/>
            <person name="Kaul D."/>
            <person name="Muto C."/>
            <person name="Cheng S.J."/>
            <person name="Richter R.A."/>
            <person name="Bruno V.M."/>
            <person name="Liu G."/>
            <person name="Beyhan S."/>
            <person name="Sundermann A.J."/>
            <person name="Mounaud S."/>
            <person name="Pasculle A.W."/>
            <person name="Nierman W.C."/>
            <person name="Driscoll E."/>
            <person name="Cumbie R."/>
            <person name="Clancy C.J."/>
            <person name="Dupont C.L."/>
        </authorList>
    </citation>
    <scope>NUCLEOTIDE SEQUENCE</scope>
    <source>
        <strain evidence="1">GL11</strain>
    </source>
</reference>
<keyword evidence="2" id="KW-1185">Reference proteome</keyword>
<protein>
    <submittedName>
        <fullName evidence="1">Uncharacterized protein</fullName>
    </submittedName>
</protein>
<evidence type="ECO:0000313" key="2">
    <source>
        <dbReference type="Proteomes" id="UP000716291"/>
    </source>
</evidence>
<organism evidence="1 2">
    <name type="scientific">Rhizopus oryzae</name>
    <name type="common">Mucormycosis agent</name>
    <name type="synonym">Rhizopus arrhizus var. delemar</name>
    <dbReference type="NCBI Taxonomy" id="64495"/>
    <lineage>
        <taxon>Eukaryota</taxon>
        <taxon>Fungi</taxon>
        <taxon>Fungi incertae sedis</taxon>
        <taxon>Mucoromycota</taxon>
        <taxon>Mucoromycotina</taxon>
        <taxon>Mucoromycetes</taxon>
        <taxon>Mucorales</taxon>
        <taxon>Mucorineae</taxon>
        <taxon>Rhizopodaceae</taxon>
        <taxon>Rhizopus</taxon>
    </lineage>
</organism>
<dbReference type="EMBL" id="JAANQT010000196">
    <property type="protein sequence ID" value="KAG1313404.1"/>
    <property type="molecule type" value="Genomic_DNA"/>
</dbReference>
<dbReference type="OrthoDB" id="4078873at2759"/>
<accession>A0A9P6XGG9</accession>
<dbReference type="Proteomes" id="UP000716291">
    <property type="component" value="Unassembled WGS sequence"/>
</dbReference>
<proteinExistence type="predicted"/>
<sequence>MKFKLPSIFPAPPPVIEEESRIQAASSSTEEVCKKGSVDDFTRDNPEFQHGVKSVEASSQVWTKNQLIWAYALQVHQRIY</sequence>
<dbReference type="AlphaFoldDB" id="A0A9P6XGG9"/>
<gene>
    <name evidence="1" type="ORF">G6F64_002283</name>
</gene>